<reference evidence="9" key="2">
    <citation type="submission" date="2017-02" db="EMBL/GenBank/DDBJ databases">
        <title>Sunflower complete genome.</title>
        <authorList>
            <person name="Langlade N."/>
            <person name="Munos S."/>
        </authorList>
    </citation>
    <scope>NUCLEOTIDE SEQUENCE [LARGE SCALE GENOMIC DNA]</scope>
    <source>
        <tissue evidence="9">Leaves</tissue>
    </source>
</reference>
<protein>
    <submittedName>
        <fullName evidence="9">Putative transcription factor, TCP</fullName>
    </submittedName>
    <submittedName>
        <fullName evidence="8">Transcription factor TCP family</fullName>
    </submittedName>
</protein>
<comment type="subcellular location">
    <subcellularLocation>
        <location evidence="1">Nucleus</location>
    </subcellularLocation>
</comment>
<dbReference type="Gramene" id="mRNA:HanXRQr2_Chr06g0245031">
    <property type="protein sequence ID" value="CDS:HanXRQr2_Chr06g0245031.1"/>
    <property type="gene ID" value="HanXRQr2_Chr06g0245031"/>
</dbReference>
<dbReference type="OrthoDB" id="1911901at2759"/>
<keyword evidence="10" id="KW-1185">Reference proteome</keyword>
<dbReference type="EMBL" id="MNCJ02000321">
    <property type="protein sequence ID" value="KAF5801175.1"/>
    <property type="molecule type" value="Genomic_DNA"/>
</dbReference>
<evidence type="ECO:0000256" key="2">
    <source>
        <dbReference type="ARBA" id="ARBA00023015"/>
    </source>
</evidence>
<keyword evidence="5" id="KW-0539">Nucleus</keyword>
<reference evidence="8 10" key="1">
    <citation type="journal article" date="2017" name="Nature">
        <title>The sunflower genome provides insights into oil metabolism, flowering and Asterid evolution.</title>
        <authorList>
            <person name="Badouin H."/>
            <person name="Gouzy J."/>
            <person name="Grassa C.J."/>
            <person name="Murat F."/>
            <person name="Staton S.E."/>
            <person name="Cottret L."/>
            <person name="Lelandais-Briere C."/>
            <person name="Owens G.L."/>
            <person name="Carrere S."/>
            <person name="Mayjonade B."/>
            <person name="Legrand L."/>
            <person name="Gill N."/>
            <person name="Kane N.C."/>
            <person name="Bowers J.E."/>
            <person name="Hubner S."/>
            <person name="Bellec A."/>
            <person name="Berard A."/>
            <person name="Berges H."/>
            <person name="Blanchet N."/>
            <person name="Boniface M.C."/>
            <person name="Brunel D."/>
            <person name="Catrice O."/>
            <person name="Chaidir N."/>
            <person name="Claudel C."/>
            <person name="Donnadieu C."/>
            <person name="Faraut T."/>
            <person name="Fievet G."/>
            <person name="Helmstetter N."/>
            <person name="King M."/>
            <person name="Knapp S.J."/>
            <person name="Lai Z."/>
            <person name="Le Paslier M.C."/>
            <person name="Lippi Y."/>
            <person name="Lorenzon L."/>
            <person name="Mandel J.R."/>
            <person name="Marage G."/>
            <person name="Marchand G."/>
            <person name="Marquand E."/>
            <person name="Bret-Mestries E."/>
            <person name="Morien E."/>
            <person name="Nambeesan S."/>
            <person name="Nguyen T."/>
            <person name="Pegot-Espagnet P."/>
            <person name="Pouilly N."/>
            <person name="Raftis F."/>
            <person name="Sallet E."/>
            <person name="Schiex T."/>
            <person name="Thomas J."/>
            <person name="Vandecasteele C."/>
            <person name="Vares D."/>
            <person name="Vear F."/>
            <person name="Vautrin S."/>
            <person name="Crespi M."/>
            <person name="Mangin B."/>
            <person name="Burke J.M."/>
            <person name="Salse J."/>
            <person name="Munos S."/>
            <person name="Vincourt P."/>
            <person name="Rieseberg L.H."/>
            <person name="Langlade N.B."/>
        </authorList>
    </citation>
    <scope>NUCLEOTIDE SEQUENCE [LARGE SCALE GENOMIC DNA]</scope>
    <source>
        <strain evidence="10">cv. SF193</strain>
        <tissue evidence="8">Leaves</tissue>
    </source>
</reference>
<gene>
    <name evidence="9" type="ORF">HannXRQ_Chr06g0169341</name>
    <name evidence="8" type="ORF">HanXRQr2_Chr06g0245031</name>
</gene>
<accession>A0A251UFV9</accession>
<evidence type="ECO:0000259" key="7">
    <source>
        <dbReference type="PROSITE" id="PS51369"/>
    </source>
</evidence>
<dbReference type="Pfam" id="PF03634">
    <property type="entry name" value="TCP"/>
    <property type="match status" value="1"/>
</dbReference>
<dbReference type="PANTHER" id="PTHR31072">
    <property type="entry name" value="TRANSCRIPTION FACTOR TCP4-RELATED"/>
    <property type="match status" value="1"/>
</dbReference>
<feature type="compositionally biased region" description="Basic and acidic residues" evidence="6">
    <location>
        <begin position="48"/>
        <end position="60"/>
    </location>
</feature>
<evidence type="ECO:0000313" key="10">
    <source>
        <dbReference type="Proteomes" id="UP000215914"/>
    </source>
</evidence>
<keyword evidence="4" id="KW-0804">Transcription</keyword>
<dbReference type="GO" id="GO:0043565">
    <property type="term" value="F:sequence-specific DNA binding"/>
    <property type="evidence" value="ECO:0000318"/>
    <property type="project" value="GO_Central"/>
</dbReference>
<dbReference type="AlphaFoldDB" id="A0A251UFV9"/>
<name>A0A251UFV9_HELAN</name>
<dbReference type="PANTHER" id="PTHR31072:SF246">
    <property type="entry name" value="TRANSCRIPTION FACTOR, TCP-RELATED"/>
    <property type="match status" value="1"/>
</dbReference>
<evidence type="ECO:0000256" key="6">
    <source>
        <dbReference type="SAM" id="MobiDB-lite"/>
    </source>
</evidence>
<dbReference type="InParanoid" id="A0A251UFV9"/>
<dbReference type="PROSITE" id="PS51369">
    <property type="entry name" value="TCP"/>
    <property type="match status" value="1"/>
</dbReference>
<organism evidence="9 10">
    <name type="scientific">Helianthus annuus</name>
    <name type="common">Common sunflower</name>
    <dbReference type="NCBI Taxonomy" id="4232"/>
    <lineage>
        <taxon>Eukaryota</taxon>
        <taxon>Viridiplantae</taxon>
        <taxon>Streptophyta</taxon>
        <taxon>Embryophyta</taxon>
        <taxon>Tracheophyta</taxon>
        <taxon>Spermatophyta</taxon>
        <taxon>Magnoliopsida</taxon>
        <taxon>eudicotyledons</taxon>
        <taxon>Gunneridae</taxon>
        <taxon>Pentapetalae</taxon>
        <taxon>asterids</taxon>
        <taxon>campanulids</taxon>
        <taxon>Asterales</taxon>
        <taxon>Asteraceae</taxon>
        <taxon>Asteroideae</taxon>
        <taxon>Heliantheae alliance</taxon>
        <taxon>Heliantheae</taxon>
        <taxon>Helianthus</taxon>
    </lineage>
</organism>
<feature type="region of interest" description="Disordered" evidence="6">
    <location>
        <begin position="1"/>
        <end position="61"/>
    </location>
</feature>
<evidence type="ECO:0000256" key="5">
    <source>
        <dbReference type="ARBA" id="ARBA00023242"/>
    </source>
</evidence>
<dbReference type="Proteomes" id="UP000215914">
    <property type="component" value="Chromosome 6"/>
</dbReference>
<dbReference type="GO" id="GO:0003700">
    <property type="term" value="F:DNA-binding transcription factor activity"/>
    <property type="evidence" value="ECO:0000318"/>
    <property type="project" value="GO_Central"/>
</dbReference>
<feature type="region of interest" description="Disordered" evidence="6">
    <location>
        <begin position="125"/>
        <end position="148"/>
    </location>
</feature>
<keyword evidence="2" id="KW-0805">Transcription regulation</keyword>
<evidence type="ECO:0000313" key="9">
    <source>
        <dbReference type="EMBL" id="OTG22240.1"/>
    </source>
</evidence>
<dbReference type="EMBL" id="CM007895">
    <property type="protein sequence ID" value="OTG22240.1"/>
    <property type="molecule type" value="Genomic_DNA"/>
</dbReference>
<evidence type="ECO:0000313" key="8">
    <source>
        <dbReference type="EMBL" id="KAF5801175.1"/>
    </source>
</evidence>
<evidence type="ECO:0000256" key="1">
    <source>
        <dbReference type="ARBA" id="ARBA00004123"/>
    </source>
</evidence>
<dbReference type="InterPro" id="IPR005333">
    <property type="entry name" value="Transcription_factor_TCP"/>
</dbReference>
<feature type="compositionally biased region" description="Pro residues" evidence="6">
    <location>
        <begin position="1"/>
        <end position="12"/>
    </location>
</feature>
<dbReference type="InterPro" id="IPR017887">
    <property type="entry name" value="TF_TCP_subgr"/>
</dbReference>
<keyword evidence="3" id="KW-0238">DNA-binding</keyword>
<dbReference type="GO" id="GO:0005634">
    <property type="term" value="C:nucleus"/>
    <property type="evidence" value="ECO:0000318"/>
    <property type="project" value="GO_Central"/>
</dbReference>
<evidence type="ECO:0000256" key="4">
    <source>
        <dbReference type="ARBA" id="ARBA00023163"/>
    </source>
</evidence>
<evidence type="ECO:0000256" key="3">
    <source>
        <dbReference type="ARBA" id="ARBA00023125"/>
    </source>
</evidence>
<reference evidence="8" key="3">
    <citation type="submission" date="2020-06" db="EMBL/GenBank/DDBJ databases">
        <title>Helianthus annuus Genome sequencing and assembly Release 2.</title>
        <authorList>
            <person name="Gouzy J."/>
            <person name="Langlade N."/>
            <person name="Munos S."/>
        </authorList>
    </citation>
    <scope>NUCLEOTIDE SEQUENCE</scope>
    <source>
        <tissue evidence="8">Leaves</tissue>
    </source>
</reference>
<proteinExistence type="predicted"/>
<sequence>MNHPRPPPPPHGFPFIQSKTEPFFEEEEQQQQKPNKTHTPPPPPRRSSTKDRHTKVEGRGRRIRMPATCAARIFQLTRELGHKSDGQTIQWLLHHAEPSIIAATGTGTIPAIATSVNGTLTIPTTTTTTDKKRKLPPDFDINRNTNNPTTTTTVFAPVMTTTTSQSFIPVWAIPITGTTTAFWAFQPPTTTANVEEKKEIVFFEANRRTPSDH</sequence>
<feature type="domain" description="TCP" evidence="7">
    <location>
        <begin position="49"/>
        <end position="103"/>
    </location>
</feature>